<feature type="domain" description="GBD/FH3" evidence="3">
    <location>
        <begin position="1"/>
        <end position="324"/>
    </location>
</feature>
<dbReference type="SMART" id="SM01139">
    <property type="entry name" value="Drf_FH3"/>
    <property type="match status" value="1"/>
</dbReference>
<dbReference type="Gene3D" id="1.10.238.150">
    <property type="entry name" value="Formin, FH3 diaphanous domain"/>
    <property type="match status" value="1"/>
</dbReference>
<evidence type="ECO:0008006" key="7">
    <source>
        <dbReference type="Google" id="ProtNLM"/>
    </source>
</evidence>
<evidence type="ECO:0000313" key="5">
    <source>
        <dbReference type="EMBL" id="KAK6172315.1"/>
    </source>
</evidence>
<feature type="compositionally biased region" description="Pro residues" evidence="2">
    <location>
        <begin position="457"/>
        <end position="518"/>
    </location>
</feature>
<dbReference type="GO" id="GO:0031267">
    <property type="term" value="F:small GTPase binding"/>
    <property type="evidence" value="ECO:0007669"/>
    <property type="project" value="InterPro"/>
</dbReference>
<feature type="coiled-coil region" evidence="1">
    <location>
        <begin position="844"/>
        <end position="923"/>
    </location>
</feature>
<dbReference type="Pfam" id="PF06371">
    <property type="entry name" value="Drf_GBD"/>
    <property type="match status" value="1"/>
</dbReference>
<dbReference type="PANTHER" id="PTHR46345:SF8">
    <property type="entry name" value="FORMIN 3, ISOFORM B"/>
    <property type="match status" value="1"/>
</dbReference>
<dbReference type="Gene3D" id="1.20.58.2220">
    <property type="entry name" value="Formin, FH2 domain"/>
    <property type="match status" value="1"/>
</dbReference>
<dbReference type="SMART" id="SM01140">
    <property type="entry name" value="Drf_GBD"/>
    <property type="match status" value="1"/>
</dbReference>
<dbReference type="SUPFAM" id="SSF101447">
    <property type="entry name" value="Formin homology 2 domain (FH2 domain)"/>
    <property type="match status" value="1"/>
</dbReference>
<dbReference type="AlphaFoldDB" id="A0AAN8J937"/>
<name>A0AAN8J937_PATCE</name>
<dbReference type="InterPro" id="IPR015425">
    <property type="entry name" value="FH2_Formin"/>
</dbReference>
<dbReference type="InterPro" id="IPR010473">
    <property type="entry name" value="GTPase-bd"/>
</dbReference>
<dbReference type="InterPro" id="IPR011989">
    <property type="entry name" value="ARM-like"/>
</dbReference>
<feature type="compositionally biased region" description="Low complexity" evidence="2">
    <location>
        <begin position="1071"/>
        <end position="1090"/>
    </location>
</feature>
<dbReference type="PROSITE" id="PS51444">
    <property type="entry name" value="FH2"/>
    <property type="match status" value="1"/>
</dbReference>
<gene>
    <name evidence="5" type="ORF">SNE40_016001</name>
</gene>
<dbReference type="Proteomes" id="UP001347796">
    <property type="component" value="Unassembled WGS sequence"/>
</dbReference>
<proteinExistence type="predicted"/>
<dbReference type="PROSITE" id="PS51232">
    <property type="entry name" value="GBD_FH3"/>
    <property type="match status" value="1"/>
</dbReference>
<dbReference type="Pfam" id="PF06367">
    <property type="entry name" value="Drf_FH3"/>
    <property type="match status" value="1"/>
</dbReference>
<dbReference type="InterPro" id="IPR016024">
    <property type="entry name" value="ARM-type_fold"/>
</dbReference>
<feature type="compositionally biased region" description="Pro residues" evidence="2">
    <location>
        <begin position="439"/>
        <end position="450"/>
    </location>
</feature>
<evidence type="ECO:0000259" key="4">
    <source>
        <dbReference type="PROSITE" id="PS51444"/>
    </source>
</evidence>
<organism evidence="5 6">
    <name type="scientific">Patella caerulea</name>
    <name type="common">Rayed Mediterranean limpet</name>
    <dbReference type="NCBI Taxonomy" id="87958"/>
    <lineage>
        <taxon>Eukaryota</taxon>
        <taxon>Metazoa</taxon>
        <taxon>Spiralia</taxon>
        <taxon>Lophotrochozoa</taxon>
        <taxon>Mollusca</taxon>
        <taxon>Gastropoda</taxon>
        <taxon>Patellogastropoda</taxon>
        <taxon>Patelloidea</taxon>
        <taxon>Patellidae</taxon>
        <taxon>Patella</taxon>
    </lineage>
</organism>
<keyword evidence="6" id="KW-1185">Reference proteome</keyword>
<accession>A0AAN8J937</accession>
<evidence type="ECO:0000256" key="1">
    <source>
        <dbReference type="SAM" id="Coils"/>
    </source>
</evidence>
<feature type="domain" description="FH2" evidence="4">
    <location>
        <begin position="532"/>
        <end position="921"/>
    </location>
</feature>
<keyword evidence="1" id="KW-0175">Coiled coil</keyword>
<dbReference type="Pfam" id="PF02181">
    <property type="entry name" value="FH2"/>
    <property type="match status" value="1"/>
</dbReference>
<feature type="compositionally biased region" description="Polar residues" evidence="2">
    <location>
        <begin position="971"/>
        <end position="1005"/>
    </location>
</feature>
<evidence type="ECO:0000259" key="3">
    <source>
        <dbReference type="PROSITE" id="PS51232"/>
    </source>
</evidence>
<evidence type="ECO:0000256" key="2">
    <source>
        <dbReference type="SAM" id="MobiDB-lite"/>
    </source>
</evidence>
<evidence type="ECO:0000313" key="6">
    <source>
        <dbReference type="Proteomes" id="UP001347796"/>
    </source>
</evidence>
<feature type="region of interest" description="Disordered" evidence="2">
    <location>
        <begin position="381"/>
        <end position="523"/>
    </location>
</feature>
<dbReference type="SUPFAM" id="SSF48371">
    <property type="entry name" value="ARM repeat"/>
    <property type="match status" value="1"/>
</dbReference>
<dbReference type="InterPro" id="IPR010472">
    <property type="entry name" value="FH3_dom"/>
</dbReference>
<feature type="compositionally biased region" description="Pro residues" evidence="2">
    <location>
        <begin position="411"/>
        <end position="420"/>
    </location>
</feature>
<reference evidence="5 6" key="1">
    <citation type="submission" date="2024-01" db="EMBL/GenBank/DDBJ databases">
        <title>The genome of the rayed Mediterranean limpet Patella caerulea (Linnaeus, 1758).</title>
        <authorList>
            <person name="Anh-Thu Weber A."/>
            <person name="Halstead-Nussloch G."/>
        </authorList>
    </citation>
    <scope>NUCLEOTIDE SEQUENCE [LARGE SCALE GENOMIC DNA]</scope>
    <source>
        <strain evidence="5">AATW-2023a</strain>
        <tissue evidence="5">Whole specimen</tissue>
    </source>
</reference>
<sequence length="1108" mass="122106">MNGIDTDSDVQIIKNGKNTQSNGYRFISGTYIFLLQNPSLRNLCHLRKKIAGADTEWIQGFLRLHGLELLFECLDNLSTNKSDFLNATLRLECVLCIKACMNSNEGLRFLVQNGNYAPRFATALDTPNVMVKKQVFELLSALCVYSTDGYKLALDALDTFKTMKKQRYRFSIIVNELKNAELLPYKTTLMAFINCILVGTEELQERISIRNQFIGLNFLDIVNTLRDEENEDLIIQCDVFDEERHDDEEEITSIISTNNIDINNPLQLFNGILQKVYNTPQADVFLTILQSLLHIDPDDFISDNQWHVMEQAAKKCFILHKAVENSNIALTDANNNKAVQTDFLVEEVTYSMLNKPIEAEIIKSSSTGVLTQSVSRSLTNRQAPSLRVLPNGIPVSPPPPTLSGNALIPGAIPPPPPPPMLSNGTPFQPPVANGTSSSTPPPPPPPPPPTMLGGPSIPIPPPPPPPLGSAPPPPPPPPGLPGSVPPPPPLPGSAAPPPPPPPPGAGPPGAPPVPPPFGAPRVFQMPVSNLKGINTPRPKHKMKTFNWSKISANVLNNNDNVWKDVLKMQDKVKVKYDDIEQLFCQKTVKTEEKGAVKAKPPTEINLLDTKRSMNVNIFLKQFKASNKDIIELVRKGDPAAIGPERLLGLQKIIPETDEINMLKEFDGDKAKLGNAEKFFLETATLASYKTRIDGMLLKEEFGINMEALQGNLKAMIKACDGLLHNETLKDFLRYVLHTGNFMNAGGYAGNALGFKIGSLNKLMDTRANKPRVTLLHYLVSDAHKEHDQVLDFVDELLPGLTIASRLTVDNLTSEKTQALVSIKSLKSHVEKADEDVQKQFNTFLEEGFKDIEEAEELLKKIDELTKNLAHHFCEAETSFKVEECLINMKIFCEKVQQCEKENAQRQLQEERAAKRKIAQEELRAKREASGKSKDIPSDNEDCIIDKLLSDIKKGYKLRKTSPAKAKPTKTQLTSSGSDKTQQNAPDTAVKAQTTESGKTAKTQTTDSEKTQIPIPEKTALTQPTDSADKTTKSQSSASKKTSGTKKTAIEHTTDSDKSTKTQSTDSDKASKTQSKTSKKTTPSKTTGSEKTAIKQSTDSVKSAENRND</sequence>
<dbReference type="InterPro" id="IPR042201">
    <property type="entry name" value="FH2_Formin_sf"/>
</dbReference>
<dbReference type="SMART" id="SM00498">
    <property type="entry name" value="FH2"/>
    <property type="match status" value="1"/>
</dbReference>
<dbReference type="InterPro" id="IPR014768">
    <property type="entry name" value="GBD/FH3_dom"/>
</dbReference>
<comment type="caution">
    <text evidence="5">The sequence shown here is derived from an EMBL/GenBank/DDBJ whole genome shotgun (WGS) entry which is preliminary data.</text>
</comment>
<dbReference type="PANTHER" id="PTHR46345">
    <property type="entry name" value="INVERTED FORMIN-2"/>
    <property type="match status" value="1"/>
</dbReference>
<feature type="compositionally biased region" description="Basic and acidic residues" evidence="2">
    <location>
        <begin position="1047"/>
        <end position="1070"/>
    </location>
</feature>
<dbReference type="Gene3D" id="1.25.10.10">
    <property type="entry name" value="Leucine-rich Repeat Variant"/>
    <property type="match status" value="1"/>
</dbReference>
<feature type="region of interest" description="Disordered" evidence="2">
    <location>
        <begin position="958"/>
        <end position="1108"/>
    </location>
</feature>
<feature type="compositionally biased region" description="Low complexity" evidence="2">
    <location>
        <begin position="1032"/>
        <end position="1046"/>
    </location>
</feature>
<protein>
    <recommendedName>
        <fullName evidence="7">Inverted formin-2</fullName>
    </recommendedName>
</protein>
<dbReference type="GO" id="GO:0003779">
    <property type="term" value="F:actin binding"/>
    <property type="evidence" value="ECO:0007669"/>
    <property type="project" value="InterPro"/>
</dbReference>
<dbReference type="GO" id="GO:0030036">
    <property type="term" value="P:actin cytoskeleton organization"/>
    <property type="evidence" value="ECO:0007669"/>
    <property type="project" value="InterPro"/>
</dbReference>
<dbReference type="EMBL" id="JAZGQO010000011">
    <property type="protein sequence ID" value="KAK6172315.1"/>
    <property type="molecule type" value="Genomic_DNA"/>
</dbReference>